<dbReference type="AlphaFoldDB" id="R0GDW0"/>
<feature type="compositionally biased region" description="Polar residues" evidence="1">
    <location>
        <begin position="208"/>
        <end position="221"/>
    </location>
</feature>
<feature type="region of interest" description="Disordered" evidence="1">
    <location>
        <begin position="203"/>
        <end position="264"/>
    </location>
</feature>
<feature type="compositionally biased region" description="Basic residues" evidence="1">
    <location>
        <begin position="250"/>
        <end position="264"/>
    </location>
</feature>
<reference evidence="3" key="1">
    <citation type="journal article" date="2013" name="Nat. Genet.">
        <title>The Capsella rubella genome and the genomic consequences of rapid mating system evolution.</title>
        <authorList>
            <person name="Slotte T."/>
            <person name="Hazzouri K.M."/>
            <person name="Agren J.A."/>
            <person name="Koenig D."/>
            <person name="Maumus F."/>
            <person name="Guo Y.L."/>
            <person name="Steige K."/>
            <person name="Platts A.E."/>
            <person name="Escobar J.S."/>
            <person name="Newman L.K."/>
            <person name="Wang W."/>
            <person name="Mandakova T."/>
            <person name="Vello E."/>
            <person name="Smith L.M."/>
            <person name="Henz S.R."/>
            <person name="Steffen J."/>
            <person name="Takuno S."/>
            <person name="Brandvain Y."/>
            <person name="Coop G."/>
            <person name="Andolfatto P."/>
            <person name="Hu T.T."/>
            <person name="Blanchette M."/>
            <person name="Clark R.M."/>
            <person name="Quesneville H."/>
            <person name="Nordborg M."/>
            <person name="Gaut B.S."/>
            <person name="Lysak M.A."/>
            <person name="Jenkins J."/>
            <person name="Grimwood J."/>
            <person name="Chapman J."/>
            <person name="Prochnik S."/>
            <person name="Shu S."/>
            <person name="Rokhsar D."/>
            <person name="Schmutz J."/>
            <person name="Weigel D."/>
            <person name="Wright S.I."/>
        </authorList>
    </citation>
    <scope>NUCLEOTIDE SEQUENCE [LARGE SCALE GENOMIC DNA]</scope>
    <source>
        <strain evidence="3">cv. Monte Gargano</strain>
    </source>
</reference>
<evidence type="ECO:0008006" key="4">
    <source>
        <dbReference type="Google" id="ProtNLM"/>
    </source>
</evidence>
<evidence type="ECO:0000313" key="2">
    <source>
        <dbReference type="EMBL" id="EOA14899.1"/>
    </source>
</evidence>
<dbReference type="Pfam" id="PF14223">
    <property type="entry name" value="Retrotran_gag_2"/>
    <property type="match status" value="1"/>
</dbReference>
<dbReference type="PANTHER" id="PTHR47481:SF10">
    <property type="entry name" value="COPIA-LIKE POLYPROTEIN_RETROTRANSPOSON"/>
    <property type="match status" value="1"/>
</dbReference>
<keyword evidence="3" id="KW-1185">Reference proteome</keyword>
<sequence length="370" mass="41496">MADSTNTTNASDKPFGISQIRAYITIVLNMDKMNYDVWRELFETHCLTFGVLGHLDGTSNATPTTEKIWKERDGLVKMWIYGTITDSLVETILKPKATARDLWTALENQFRDNKENRALQLENELRTITIGDLSVHEYCRKLKSLSDLLTNVDAPVSDRALVMHCLNGLNDKFDGIHNVIRHRTPFPTFDIVRSMLQAEEDRLKQHQRTTITHTSSASSPTVLYAGDSSPSAPSTQTYNNNNNNNYRGNNKYRGRGGGRGNRGRGRFHNSGHHAGISNTNSYGYPSWPFVPPQWPYPYYHGGFPMIPSPPAHTAHAPTPRQNSILGPYTPRHPHEAHMVQHENAVQPTVLPSALAHAFNTMSLQEPANAS</sequence>
<proteinExistence type="predicted"/>
<feature type="compositionally biased region" description="Polar residues" evidence="1">
    <location>
        <begin position="228"/>
        <end position="237"/>
    </location>
</feature>
<dbReference type="eggNOG" id="KOG0017">
    <property type="taxonomic scope" value="Eukaryota"/>
</dbReference>
<evidence type="ECO:0000313" key="3">
    <source>
        <dbReference type="Proteomes" id="UP000029121"/>
    </source>
</evidence>
<dbReference type="PANTHER" id="PTHR47481">
    <property type="match status" value="1"/>
</dbReference>
<name>R0GDW0_9BRAS</name>
<protein>
    <recommendedName>
        <fullName evidence="4">Retrotransposon Copia-like N-terminal domain-containing protein</fullName>
    </recommendedName>
</protein>
<accession>R0GDW0</accession>
<evidence type="ECO:0000256" key="1">
    <source>
        <dbReference type="SAM" id="MobiDB-lite"/>
    </source>
</evidence>
<feature type="non-terminal residue" evidence="2">
    <location>
        <position position="370"/>
    </location>
</feature>
<feature type="compositionally biased region" description="Low complexity" evidence="1">
    <location>
        <begin position="238"/>
        <end position="249"/>
    </location>
</feature>
<dbReference type="EMBL" id="KB870812">
    <property type="protein sequence ID" value="EOA14899.1"/>
    <property type="molecule type" value="Genomic_DNA"/>
</dbReference>
<dbReference type="Proteomes" id="UP000029121">
    <property type="component" value="Unassembled WGS sequence"/>
</dbReference>
<organism evidence="2 3">
    <name type="scientific">Capsella rubella</name>
    <dbReference type="NCBI Taxonomy" id="81985"/>
    <lineage>
        <taxon>Eukaryota</taxon>
        <taxon>Viridiplantae</taxon>
        <taxon>Streptophyta</taxon>
        <taxon>Embryophyta</taxon>
        <taxon>Tracheophyta</taxon>
        <taxon>Spermatophyta</taxon>
        <taxon>Magnoliopsida</taxon>
        <taxon>eudicotyledons</taxon>
        <taxon>Gunneridae</taxon>
        <taxon>Pentapetalae</taxon>
        <taxon>rosids</taxon>
        <taxon>malvids</taxon>
        <taxon>Brassicales</taxon>
        <taxon>Brassicaceae</taxon>
        <taxon>Camelineae</taxon>
        <taxon>Capsella</taxon>
    </lineage>
</organism>
<gene>
    <name evidence="2" type="ORF">CARUB_v10028228mg</name>
</gene>